<dbReference type="Gene3D" id="3.40.50.12110">
    <property type="match status" value="1"/>
</dbReference>
<dbReference type="GO" id="GO:0051539">
    <property type="term" value="F:4 iron, 4 sulfur cluster binding"/>
    <property type="evidence" value="ECO:0007669"/>
    <property type="project" value="TreeGrafter"/>
</dbReference>
<dbReference type="GO" id="GO:0003913">
    <property type="term" value="F:DNA photolyase activity"/>
    <property type="evidence" value="ECO:0007669"/>
    <property type="project" value="TreeGrafter"/>
</dbReference>
<evidence type="ECO:0000313" key="2">
    <source>
        <dbReference type="Proteomes" id="UP000189670"/>
    </source>
</evidence>
<dbReference type="AlphaFoldDB" id="A0A1V1PE14"/>
<keyword evidence="1" id="KW-0456">Lyase</keyword>
<dbReference type="GO" id="GO:0042601">
    <property type="term" value="C:endospore-forming forespore"/>
    <property type="evidence" value="ECO:0007669"/>
    <property type="project" value="TreeGrafter"/>
</dbReference>
<dbReference type="GO" id="GO:1904047">
    <property type="term" value="F:S-adenosyl-L-methionine binding"/>
    <property type="evidence" value="ECO:0007669"/>
    <property type="project" value="TreeGrafter"/>
</dbReference>
<dbReference type="Pfam" id="PF20903">
    <property type="entry name" value="SPL"/>
    <property type="match status" value="1"/>
</dbReference>
<dbReference type="EMBL" id="ATBP01000100">
    <property type="protein sequence ID" value="ETR72915.1"/>
    <property type="molecule type" value="Genomic_DNA"/>
</dbReference>
<comment type="caution">
    <text evidence="1">The sequence shown here is derived from an EMBL/GenBank/DDBJ whole genome shotgun (WGS) entry which is preliminary data.</text>
</comment>
<evidence type="ECO:0000313" key="1">
    <source>
        <dbReference type="EMBL" id="ETR72915.1"/>
    </source>
</evidence>
<protein>
    <submittedName>
        <fullName evidence="1">Spore photoproduct lyase</fullName>
    </submittedName>
</protein>
<accession>A0A1V1PE14</accession>
<dbReference type="PANTHER" id="PTHR37822">
    <property type="entry name" value="SPORE PHOTOPRODUCT LYASE-RELATED"/>
    <property type="match status" value="1"/>
</dbReference>
<dbReference type="Proteomes" id="UP000189670">
    <property type="component" value="Unassembled WGS sequence"/>
</dbReference>
<sequence length="378" mass="43620">MKLSKIFVLDEIARLPMVEMICDKYQQTPVEKVQSAQRVYQYISSADDPVARAKKVLFLTRNQGAFIRQCPGTREYICCGYQIIHVGTFCTMDCSYCILQSYFHPPVLQLFVNTDDLFCDLNRIVHNRIQGYQRLGTGEYTDSLIWEPVSDISSQLVHFFSSQNHSVLELKSKTTRIETLLPLNHNRKTIMAWSLNTPEIIQTQEYRTTTLNARLKAAATCESYGFPLAFHFDPIVLYNDCEPAYESVIDAIFEYVSAENIVWISLGSFRFMPDLKAIIQNRFQESTIIYGELIPGMDDKLRYFKPLRLGVYQRLMDRIKKHAPDVFVYYCMEDETIWDKTLGFVPDDRGGLPHLLDMQAAKICGITQLDNLLEKTGE</sequence>
<dbReference type="Gene3D" id="3.80.30.30">
    <property type="match status" value="1"/>
</dbReference>
<organism evidence="1 2">
    <name type="scientific">Candidatus Magnetoglobus multicellularis str. Araruama</name>
    <dbReference type="NCBI Taxonomy" id="890399"/>
    <lineage>
        <taxon>Bacteria</taxon>
        <taxon>Pseudomonadati</taxon>
        <taxon>Thermodesulfobacteriota</taxon>
        <taxon>Desulfobacteria</taxon>
        <taxon>Desulfobacterales</taxon>
        <taxon>Desulfobacteraceae</taxon>
        <taxon>Candidatus Magnetoglobus</taxon>
    </lineage>
</organism>
<name>A0A1V1PE14_9BACT</name>
<reference evidence="2" key="1">
    <citation type="submission" date="2012-11" db="EMBL/GenBank/DDBJ databases">
        <authorList>
            <person name="Lucero-Rivera Y.E."/>
            <person name="Tovar-Ramirez D."/>
        </authorList>
    </citation>
    <scope>NUCLEOTIDE SEQUENCE [LARGE SCALE GENOMIC DNA]</scope>
    <source>
        <strain evidence="2">Araruama</strain>
    </source>
</reference>
<gene>
    <name evidence="1" type="ORF">OMM_01333</name>
</gene>
<dbReference type="PANTHER" id="PTHR37822:SF2">
    <property type="entry name" value="SPORE PHOTOPRODUCT LYASE"/>
    <property type="match status" value="1"/>
</dbReference>
<dbReference type="InterPro" id="IPR049539">
    <property type="entry name" value="SPL"/>
</dbReference>
<proteinExistence type="predicted"/>